<evidence type="ECO:0000313" key="1">
    <source>
        <dbReference type="EMBL" id="NHM01531.1"/>
    </source>
</evidence>
<evidence type="ECO:0000313" key="2">
    <source>
        <dbReference type="Proteomes" id="UP000800984"/>
    </source>
</evidence>
<keyword evidence="2" id="KW-1185">Reference proteome</keyword>
<gene>
    <name evidence="1" type="ORF">G4D72_05330</name>
</gene>
<organism evidence="1 2">
    <name type="scientific">Flavobacterium difficile</name>
    <dbReference type="NCBI Taxonomy" id="2709659"/>
    <lineage>
        <taxon>Bacteria</taxon>
        <taxon>Pseudomonadati</taxon>
        <taxon>Bacteroidota</taxon>
        <taxon>Flavobacteriia</taxon>
        <taxon>Flavobacteriales</taxon>
        <taxon>Flavobacteriaceae</taxon>
        <taxon>Flavobacterium</taxon>
    </lineage>
</organism>
<protein>
    <submittedName>
        <fullName evidence="1">Uncharacterized protein</fullName>
    </submittedName>
</protein>
<sequence>MKRICIYTSDVMLITGKSERQARNIINDIKAYFRKEKHQFITIKEYCEYSGLKVEDVLGYIK</sequence>
<reference evidence="1 2" key="1">
    <citation type="submission" date="2020-02" db="EMBL/GenBank/DDBJ databases">
        <authorList>
            <person name="Chen W.-M."/>
        </authorList>
    </citation>
    <scope>NUCLEOTIDE SEQUENCE [LARGE SCALE GENOMIC DNA]</scope>
    <source>
        <strain evidence="1 2">KDG-16</strain>
    </source>
</reference>
<dbReference type="RefSeq" id="WP_166076588.1">
    <property type="nucleotide sequence ID" value="NZ_JAAJBT010000002.1"/>
</dbReference>
<dbReference type="EMBL" id="JAAJBT010000002">
    <property type="protein sequence ID" value="NHM01531.1"/>
    <property type="molecule type" value="Genomic_DNA"/>
</dbReference>
<dbReference type="Proteomes" id="UP000800984">
    <property type="component" value="Unassembled WGS sequence"/>
</dbReference>
<accession>A0ABX0I7U9</accession>
<name>A0ABX0I7U9_9FLAO</name>
<proteinExistence type="predicted"/>
<comment type="caution">
    <text evidence="1">The sequence shown here is derived from an EMBL/GenBank/DDBJ whole genome shotgun (WGS) entry which is preliminary data.</text>
</comment>